<accession>A0ABQ9WX94</accession>
<reference evidence="2 3" key="1">
    <citation type="journal article" date="2022" name="bioRxiv">
        <title>Genomics of Preaxostyla Flagellates Illuminates Evolutionary Transitions and the Path Towards Mitochondrial Loss.</title>
        <authorList>
            <person name="Novak L.V.F."/>
            <person name="Treitli S.C."/>
            <person name="Pyrih J."/>
            <person name="Halakuc P."/>
            <person name="Pipaliya S.V."/>
            <person name="Vacek V."/>
            <person name="Brzon O."/>
            <person name="Soukal P."/>
            <person name="Eme L."/>
            <person name="Dacks J.B."/>
            <person name="Karnkowska A."/>
            <person name="Elias M."/>
            <person name="Hampl V."/>
        </authorList>
    </citation>
    <scope>NUCLEOTIDE SEQUENCE [LARGE SCALE GENOMIC DNA]</scope>
    <source>
        <strain evidence="2">NAU3</strain>
        <tissue evidence="2">Gut</tissue>
    </source>
</reference>
<dbReference type="Proteomes" id="UP001281761">
    <property type="component" value="Unassembled WGS sequence"/>
</dbReference>
<comment type="caution">
    <text evidence="2">The sequence shown here is derived from an EMBL/GenBank/DDBJ whole genome shotgun (WGS) entry which is preliminary data.</text>
</comment>
<evidence type="ECO:0000313" key="2">
    <source>
        <dbReference type="EMBL" id="KAK2944114.1"/>
    </source>
</evidence>
<dbReference type="EMBL" id="JARBJD010000313">
    <property type="protein sequence ID" value="KAK2944114.1"/>
    <property type="molecule type" value="Genomic_DNA"/>
</dbReference>
<protein>
    <submittedName>
        <fullName evidence="2">Uncharacterized protein</fullName>
    </submittedName>
</protein>
<keyword evidence="3" id="KW-1185">Reference proteome</keyword>
<organism evidence="2 3">
    <name type="scientific">Blattamonas nauphoetae</name>
    <dbReference type="NCBI Taxonomy" id="2049346"/>
    <lineage>
        <taxon>Eukaryota</taxon>
        <taxon>Metamonada</taxon>
        <taxon>Preaxostyla</taxon>
        <taxon>Oxymonadida</taxon>
        <taxon>Blattamonas</taxon>
    </lineage>
</organism>
<sequence length="166" mass="19021">MLTAFPLLPSLSIHPCRGECTQMEFGWEGSDIDTHHPHTNQNPQSNEEKEDQGVCPAWWSVRVSRTSARDSCVIGQSLFKSRERESGVEIWKNEEEGREMVVTRRGKGVVRFESVTCSEPIKPKVWNVHAQQIVPLDRFGNNIISEGYVFIVLQLFLNHIFDPFHS</sequence>
<evidence type="ECO:0000313" key="3">
    <source>
        <dbReference type="Proteomes" id="UP001281761"/>
    </source>
</evidence>
<evidence type="ECO:0000256" key="1">
    <source>
        <dbReference type="SAM" id="MobiDB-lite"/>
    </source>
</evidence>
<gene>
    <name evidence="2" type="ORF">BLNAU_20946</name>
</gene>
<name>A0ABQ9WX94_9EUKA</name>
<feature type="region of interest" description="Disordered" evidence="1">
    <location>
        <begin position="31"/>
        <end position="51"/>
    </location>
</feature>
<proteinExistence type="predicted"/>